<proteinExistence type="inferred from homology"/>
<dbReference type="SUPFAM" id="SSF53850">
    <property type="entry name" value="Periplasmic binding protein-like II"/>
    <property type="match status" value="1"/>
</dbReference>
<name>A0ABQ2Z4N9_9NEIS</name>
<keyword evidence="3" id="KW-0238">DNA-binding</keyword>
<dbReference type="PROSITE" id="PS50931">
    <property type="entry name" value="HTH_LYSR"/>
    <property type="match status" value="1"/>
</dbReference>
<dbReference type="InterPro" id="IPR005119">
    <property type="entry name" value="LysR_subst-bd"/>
</dbReference>
<dbReference type="Gene3D" id="1.10.10.10">
    <property type="entry name" value="Winged helix-like DNA-binding domain superfamily/Winged helix DNA-binding domain"/>
    <property type="match status" value="1"/>
</dbReference>
<dbReference type="EMBL" id="BMYW01000019">
    <property type="protein sequence ID" value="GGY01201.1"/>
    <property type="molecule type" value="Genomic_DNA"/>
</dbReference>
<evidence type="ECO:0000256" key="3">
    <source>
        <dbReference type="ARBA" id="ARBA00023125"/>
    </source>
</evidence>
<comment type="similarity">
    <text evidence="1">Belongs to the LysR transcriptional regulatory family.</text>
</comment>
<dbReference type="PANTHER" id="PTHR30427">
    <property type="entry name" value="TRANSCRIPTIONAL ACTIVATOR PROTEIN LYSR"/>
    <property type="match status" value="1"/>
</dbReference>
<evidence type="ECO:0000256" key="2">
    <source>
        <dbReference type="ARBA" id="ARBA00023015"/>
    </source>
</evidence>
<evidence type="ECO:0000313" key="6">
    <source>
        <dbReference type="EMBL" id="GGY01201.1"/>
    </source>
</evidence>
<evidence type="ECO:0000259" key="5">
    <source>
        <dbReference type="PROSITE" id="PS50931"/>
    </source>
</evidence>
<dbReference type="InterPro" id="IPR000847">
    <property type="entry name" value="LysR_HTH_N"/>
</dbReference>
<evidence type="ECO:0000256" key="4">
    <source>
        <dbReference type="ARBA" id="ARBA00023163"/>
    </source>
</evidence>
<dbReference type="RefSeq" id="WP_189375643.1">
    <property type="nucleotide sequence ID" value="NZ_BMYW01000019.1"/>
</dbReference>
<protein>
    <submittedName>
        <fullName evidence="6">Transcriptional regulator</fullName>
    </submittedName>
</protein>
<dbReference type="InterPro" id="IPR036388">
    <property type="entry name" value="WH-like_DNA-bd_sf"/>
</dbReference>
<keyword evidence="2" id="KW-0805">Transcription regulation</keyword>
<dbReference type="Pfam" id="PF00126">
    <property type="entry name" value="HTH_1"/>
    <property type="match status" value="1"/>
</dbReference>
<reference evidence="7" key="1">
    <citation type="journal article" date="2019" name="Int. J. Syst. Evol. Microbiol.">
        <title>The Global Catalogue of Microorganisms (GCM) 10K type strain sequencing project: providing services to taxonomists for standard genome sequencing and annotation.</title>
        <authorList>
            <consortium name="The Broad Institute Genomics Platform"/>
            <consortium name="The Broad Institute Genome Sequencing Center for Infectious Disease"/>
            <person name="Wu L."/>
            <person name="Ma J."/>
        </authorList>
    </citation>
    <scope>NUCLEOTIDE SEQUENCE [LARGE SCALE GENOMIC DNA]</scope>
    <source>
        <strain evidence="7">KCTC 32041</strain>
    </source>
</reference>
<dbReference type="InterPro" id="IPR036390">
    <property type="entry name" value="WH_DNA-bd_sf"/>
</dbReference>
<dbReference type="Pfam" id="PF03466">
    <property type="entry name" value="LysR_substrate"/>
    <property type="match status" value="1"/>
</dbReference>
<dbReference type="Proteomes" id="UP000600877">
    <property type="component" value="Unassembled WGS sequence"/>
</dbReference>
<dbReference type="PANTHER" id="PTHR30427:SF1">
    <property type="entry name" value="TRANSCRIPTIONAL ACTIVATOR PROTEIN LYSR"/>
    <property type="match status" value="1"/>
</dbReference>
<feature type="domain" description="HTH lysR-type" evidence="5">
    <location>
        <begin position="1"/>
        <end position="58"/>
    </location>
</feature>
<evidence type="ECO:0000256" key="1">
    <source>
        <dbReference type="ARBA" id="ARBA00009437"/>
    </source>
</evidence>
<keyword evidence="7" id="KW-1185">Reference proteome</keyword>
<organism evidence="6 7">
    <name type="scientific">Vogesella alkaliphila</name>
    <dbReference type="NCBI Taxonomy" id="1193621"/>
    <lineage>
        <taxon>Bacteria</taxon>
        <taxon>Pseudomonadati</taxon>
        <taxon>Pseudomonadota</taxon>
        <taxon>Betaproteobacteria</taxon>
        <taxon>Neisseriales</taxon>
        <taxon>Chromobacteriaceae</taxon>
        <taxon>Vogesella</taxon>
    </lineage>
</organism>
<accession>A0ABQ2Z4N9</accession>
<comment type="caution">
    <text evidence="6">The sequence shown here is derived from an EMBL/GenBank/DDBJ whole genome shotgun (WGS) entry which is preliminary data.</text>
</comment>
<sequence length="302" mass="33368">MRLRQVEIFQAILQTGSLSAAAELLCISQPAVSKTLMHAEQQLGFALFERVKGKLYPTPEAVLLQKEVGVLFDDLQRVKRLANGLRHKHGRPLQLEVTPALAQSLLPKVLTVWRKEFPDVQCSLATHHTAEIVQRLCLHEADLGLTMQRVNHPGIVLQPLASGYLSAIAQTGWWSSAELEQDLPVQALHGIPFVGLNRNDMLWSELSLLLDNHGISPQVLTTVQTYQLACDLVAQGHGLSVVDPFTANSQQNTGIQRRVIVPKIPVCLYAMHAIDSPLAFPAQKLIGLLRETVRSMGFVLVE</sequence>
<dbReference type="SUPFAM" id="SSF46785">
    <property type="entry name" value="Winged helix' DNA-binding domain"/>
    <property type="match status" value="1"/>
</dbReference>
<dbReference type="PRINTS" id="PR00039">
    <property type="entry name" value="HTHLYSR"/>
</dbReference>
<dbReference type="Gene3D" id="3.40.190.290">
    <property type="match status" value="1"/>
</dbReference>
<evidence type="ECO:0000313" key="7">
    <source>
        <dbReference type="Proteomes" id="UP000600877"/>
    </source>
</evidence>
<keyword evidence="4" id="KW-0804">Transcription</keyword>
<gene>
    <name evidence="6" type="ORF">GCM10011290_31500</name>
</gene>